<dbReference type="InterPro" id="IPR023299">
    <property type="entry name" value="ATPase_P-typ_cyto_dom_N"/>
</dbReference>
<feature type="transmembrane region" description="Helical" evidence="11">
    <location>
        <begin position="9"/>
        <end position="26"/>
    </location>
</feature>
<gene>
    <name evidence="13" type="primary">cadA_2</name>
    <name evidence="13" type="ORF">NCTC11391_01019</name>
</gene>
<dbReference type="OrthoDB" id="9813266at2"/>
<keyword evidence="7 11" id="KW-1133">Transmembrane helix</keyword>
<feature type="domain" description="P-type ATPase A" evidence="12">
    <location>
        <begin position="124"/>
        <end position="224"/>
    </location>
</feature>
<evidence type="ECO:0000259" key="12">
    <source>
        <dbReference type="Pfam" id="PF00122"/>
    </source>
</evidence>
<dbReference type="InterPro" id="IPR036412">
    <property type="entry name" value="HAD-like_sf"/>
</dbReference>
<dbReference type="SUPFAM" id="SSF56784">
    <property type="entry name" value="HAD-like"/>
    <property type="match status" value="1"/>
</dbReference>
<dbReference type="SUPFAM" id="SSF81665">
    <property type="entry name" value="Calcium ATPase, transmembrane domain M"/>
    <property type="match status" value="1"/>
</dbReference>
<dbReference type="Gene3D" id="3.40.1110.10">
    <property type="entry name" value="Calcium-transporting ATPase, cytoplasmic domain N"/>
    <property type="match status" value="1"/>
</dbReference>
<dbReference type="InterPro" id="IPR018303">
    <property type="entry name" value="ATPase_P-typ_P_site"/>
</dbReference>
<dbReference type="SFLD" id="SFLDF00027">
    <property type="entry name" value="p-type_atpase"/>
    <property type="match status" value="1"/>
</dbReference>
<feature type="transmembrane region" description="Helical" evidence="11">
    <location>
        <begin position="240"/>
        <end position="258"/>
    </location>
</feature>
<comment type="similarity">
    <text evidence="2 11">Belongs to the cation transport ATPase (P-type) (TC 3.A.3) family. Type IB subfamily.</text>
</comment>
<dbReference type="EC" id="7.2.2.21" evidence="9"/>
<keyword evidence="13" id="KW-0378">Hydrolase</keyword>
<evidence type="ECO:0000256" key="1">
    <source>
        <dbReference type="ARBA" id="ARBA00004141"/>
    </source>
</evidence>
<keyword evidence="14" id="KW-1185">Reference proteome</keyword>
<dbReference type="Proteomes" id="UP000254082">
    <property type="component" value="Unassembled WGS sequence"/>
</dbReference>
<dbReference type="InterPro" id="IPR044492">
    <property type="entry name" value="P_typ_ATPase_HD_dom"/>
</dbReference>
<feature type="transmembrane region" description="Helical" evidence="11">
    <location>
        <begin position="581"/>
        <end position="597"/>
    </location>
</feature>
<sequence length="627" mass="67731">MRQKDKKSLISIMVTGLLLLLLYVLNEMLALPLIWQALLYALPYLLVGHGVLLKAGRKILKGQIFSEHFLMSLATLGAFALSFMTGQPEFAEAVFVMAFYQVGELFEHLAEGSSERSIAALLDLRPEQAHLAKDNQTLDLSPSELKQGDVIEIRPGEKVPVDGLLLEGVTQIDTAALTGENLPKKVEVGDQVLSGTINQTGLIRVKVTRELAESTLTKILDLMENSASHKSKSESFMTKFANFYTPLVVLAALLLSLIPPILSGNFVATFPDWLSRGLTFLVISCPCALVISIPLSFFGGLGAASRAGVLIKGSNYLENLAHLETLLFDKTGTLTQGVFEVTALHPKRVDEKRLLHLASHVERFSSHPIALSLRRAYKKEADDCTISDLVEVAGRGIKAKVNQEVVAVGNERFMTDLGISWEPCQKIGTIVHIAIDGLYVGHIVISDRIKPDTKTALEEFKQEGITQTVMVTGDKESVAKTVAQDLGLSSHHAGLLPADKVACLEGYLAQKSSKHTVGFVGDGVNDAPVLARADVGIAMGGLGSDAAIEAADVVIMNDQLTKLAQAIRIAKRTVMIARENAIFSIAIKILVLLLASLGLANMWLAIFADVGVTVLAVFNAMRTLRLS</sequence>
<dbReference type="GO" id="GO:0046872">
    <property type="term" value="F:metal ion binding"/>
    <property type="evidence" value="ECO:0007669"/>
    <property type="project" value="UniProtKB-KW"/>
</dbReference>
<evidence type="ECO:0000256" key="4">
    <source>
        <dbReference type="ARBA" id="ARBA00022692"/>
    </source>
</evidence>
<feature type="transmembrane region" description="Helical" evidence="11">
    <location>
        <begin position="603"/>
        <end position="621"/>
    </location>
</feature>
<evidence type="ECO:0000313" key="14">
    <source>
        <dbReference type="Proteomes" id="UP000254082"/>
    </source>
</evidence>
<dbReference type="PANTHER" id="PTHR48085">
    <property type="entry name" value="CADMIUM/ZINC-TRANSPORTING ATPASE HMA2-RELATED"/>
    <property type="match status" value="1"/>
</dbReference>
<dbReference type="RefSeq" id="WP_021673736.1">
    <property type="nucleotide sequence ID" value="NZ_UHFA01000002.1"/>
</dbReference>
<keyword evidence="6" id="KW-1278">Translocase</keyword>
<keyword evidence="11" id="KW-0067">ATP-binding</keyword>
<evidence type="ECO:0000256" key="7">
    <source>
        <dbReference type="ARBA" id="ARBA00022989"/>
    </source>
</evidence>
<keyword evidence="3" id="KW-0104">Cadmium</keyword>
<evidence type="ECO:0000256" key="10">
    <source>
        <dbReference type="ARBA" id="ARBA00049338"/>
    </source>
</evidence>
<dbReference type="GO" id="GO:0005886">
    <property type="term" value="C:plasma membrane"/>
    <property type="evidence" value="ECO:0007669"/>
    <property type="project" value="UniProtKB-SubCell"/>
</dbReference>
<evidence type="ECO:0000256" key="8">
    <source>
        <dbReference type="ARBA" id="ARBA00023136"/>
    </source>
</evidence>
<dbReference type="InterPro" id="IPR008250">
    <property type="entry name" value="ATPase_P-typ_transduc_dom_A_sf"/>
</dbReference>
<proteinExistence type="inferred from homology"/>
<comment type="subcellular location">
    <subcellularLocation>
        <location evidence="11">Cell membrane</location>
    </subcellularLocation>
    <subcellularLocation>
        <location evidence="1">Membrane</location>
        <topology evidence="1">Multi-pass membrane protein</topology>
    </subcellularLocation>
</comment>
<keyword evidence="5 11" id="KW-0479">Metal-binding</keyword>
<evidence type="ECO:0000256" key="5">
    <source>
        <dbReference type="ARBA" id="ARBA00022723"/>
    </source>
</evidence>
<comment type="catalytic activity">
    <reaction evidence="10">
        <text>Cd(2+)(in) + ATP + H2O = Cd(2+)(out) + ADP + phosphate + H(+)</text>
        <dbReference type="Rhea" id="RHEA:12132"/>
        <dbReference type="ChEBI" id="CHEBI:15377"/>
        <dbReference type="ChEBI" id="CHEBI:15378"/>
        <dbReference type="ChEBI" id="CHEBI:30616"/>
        <dbReference type="ChEBI" id="CHEBI:43474"/>
        <dbReference type="ChEBI" id="CHEBI:48775"/>
        <dbReference type="ChEBI" id="CHEBI:456216"/>
        <dbReference type="EC" id="7.2.2.21"/>
    </reaction>
</comment>
<dbReference type="Pfam" id="PF00702">
    <property type="entry name" value="Hydrolase"/>
    <property type="match status" value="1"/>
</dbReference>
<keyword evidence="11" id="KW-0547">Nucleotide-binding</keyword>
<dbReference type="InterPro" id="IPR051014">
    <property type="entry name" value="Cation_Transport_ATPase_IB"/>
</dbReference>
<dbReference type="PANTHER" id="PTHR48085:SF5">
    <property type="entry name" value="CADMIUM_ZINC-TRANSPORTING ATPASE HMA4-RELATED"/>
    <property type="match status" value="1"/>
</dbReference>
<keyword evidence="4 11" id="KW-0812">Transmembrane</keyword>
<dbReference type="InterPro" id="IPR059000">
    <property type="entry name" value="ATPase_P-type_domA"/>
</dbReference>
<dbReference type="SFLD" id="SFLDS00003">
    <property type="entry name" value="Haloacid_Dehalogenase"/>
    <property type="match status" value="1"/>
</dbReference>
<evidence type="ECO:0000256" key="11">
    <source>
        <dbReference type="RuleBase" id="RU362081"/>
    </source>
</evidence>
<dbReference type="InterPro" id="IPR001757">
    <property type="entry name" value="P_typ_ATPase"/>
</dbReference>
<feature type="transmembrane region" description="Helical" evidence="11">
    <location>
        <begin position="32"/>
        <end position="53"/>
    </location>
</feature>
<dbReference type="NCBIfam" id="TIGR01525">
    <property type="entry name" value="ATPase-IB_hvy"/>
    <property type="match status" value="1"/>
</dbReference>
<dbReference type="Gene3D" id="2.70.150.10">
    <property type="entry name" value="Calcium-transporting ATPase, cytoplasmic transduction domain A"/>
    <property type="match status" value="1"/>
</dbReference>
<organism evidence="13 14">
    <name type="scientific">Streptococcus downei MFe28</name>
    <dbReference type="NCBI Taxonomy" id="764290"/>
    <lineage>
        <taxon>Bacteria</taxon>
        <taxon>Bacillati</taxon>
        <taxon>Bacillota</taxon>
        <taxon>Bacilli</taxon>
        <taxon>Lactobacillales</taxon>
        <taxon>Streptococcaceae</taxon>
        <taxon>Streptococcus</taxon>
    </lineage>
</organism>
<dbReference type="GO" id="GO:0008551">
    <property type="term" value="F:P-type cadmium transporter activity"/>
    <property type="evidence" value="ECO:0007669"/>
    <property type="project" value="UniProtKB-EC"/>
</dbReference>
<evidence type="ECO:0000256" key="3">
    <source>
        <dbReference type="ARBA" id="ARBA00022539"/>
    </source>
</evidence>
<protein>
    <recommendedName>
        <fullName evidence="9">Cd(2+)-exporting ATPase</fullName>
        <ecNumber evidence="9">7.2.2.21</ecNumber>
    </recommendedName>
</protein>
<dbReference type="SFLD" id="SFLDG00002">
    <property type="entry name" value="C1.7:_P-type_atpase_like"/>
    <property type="match status" value="1"/>
</dbReference>
<evidence type="ECO:0000256" key="6">
    <source>
        <dbReference type="ARBA" id="ARBA00022967"/>
    </source>
</evidence>
<reference evidence="13 14" key="1">
    <citation type="submission" date="2018-06" db="EMBL/GenBank/DDBJ databases">
        <authorList>
            <consortium name="Pathogen Informatics"/>
            <person name="Doyle S."/>
        </authorList>
    </citation>
    <scope>NUCLEOTIDE SEQUENCE [LARGE SCALE GENOMIC DNA]</scope>
    <source>
        <strain evidence="14">NCTC 11391</strain>
    </source>
</reference>
<dbReference type="InterPro" id="IPR023214">
    <property type="entry name" value="HAD_sf"/>
</dbReference>
<keyword evidence="11" id="KW-1003">Cell membrane</keyword>
<dbReference type="NCBIfam" id="TIGR01494">
    <property type="entry name" value="ATPase_P-type"/>
    <property type="match status" value="1"/>
</dbReference>
<dbReference type="InterPro" id="IPR023298">
    <property type="entry name" value="ATPase_P-typ_TM_dom_sf"/>
</dbReference>
<accession>A0A380JF50</accession>
<dbReference type="NCBIfam" id="TIGR01512">
    <property type="entry name" value="ATPase-IB2_Cd"/>
    <property type="match status" value="1"/>
</dbReference>
<dbReference type="GO" id="GO:0005524">
    <property type="term" value="F:ATP binding"/>
    <property type="evidence" value="ECO:0007669"/>
    <property type="project" value="UniProtKB-UniRule"/>
</dbReference>
<evidence type="ECO:0000256" key="2">
    <source>
        <dbReference type="ARBA" id="ARBA00006024"/>
    </source>
</evidence>
<evidence type="ECO:0000313" key="13">
    <source>
        <dbReference type="EMBL" id="SUN35980.1"/>
    </source>
</evidence>
<name>A0A380JF50_STRDO</name>
<dbReference type="SUPFAM" id="SSF81653">
    <property type="entry name" value="Calcium ATPase, transduction domain A"/>
    <property type="match status" value="1"/>
</dbReference>
<dbReference type="Gene3D" id="3.40.50.1000">
    <property type="entry name" value="HAD superfamily/HAD-like"/>
    <property type="match status" value="1"/>
</dbReference>
<dbReference type="EMBL" id="UHFA01000002">
    <property type="protein sequence ID" value="SUN35980.1"/>
    <property type="molecule type" value="Genomic_DNA"/>
</dbReference>
<keyword evidence="8 11" id="KW-0472">Membrane</keyword>
<dbReference type="PRINTS" id="PR00941">
    <property type="entry name" value="CDATPASE"/>
</dbReference>
<evidence type="ECO:0000256" key="9">
    <source>
        <dbReference type="ARBA" id="ARBA00039103"/>
    </source>
</evidence>
<dbReference type="Pfam" id="PF00122">
    <property type="entry name" value="E1-E2_ATPase"/>
    <property type="match status" value="1"/>
</dbReference>
<dbReference type="PRINTS" id="PR00119">
    <property type="entry name" value="CATATPASE"/>
</dbReference>
<dbReference type="PROSITE" id="PS00154">
    <property type="entry name" value="ATPASE_E1_E2"/>
    <property type="match status" value="1"/>
</dbReference>
<feature type="transmembrane region" description="Helical" evidence="11">
    <location>
        <begin position="278"/>
        <end position="304"/>
    </location>
</feature>
<dbReference type="InterPro" id="IPR027256">
    <property type="entry name" value="P-typ_ATPase_IB"/>
</dbReference>
<dbReference type="GO" id="GO:0016887">
    <property type="term" value="F:ATP hydrolysis activity"/>
    <property type="evidence" value="ECO:0007669"/>
    <property type="project" value="InterPro"/>
</dbReference>
<dbReference type="AlphaFoldDB" id="A0A380JF50"/>